<keyword evidence="1" id="KW-0812">Transmembrane</keyword>
<keyword evidence="1" id="KW-0472">Membrane</keyword>
<keyword evidence="3" id="KW-1185">Reference proteome</keyword>
<evidence type="ECO:0000313" key="2">
    <source>
        <dbReference type="EMBL" id="SUN60429.1"/>
    </source>
</evidence>
<dbReference type="AlphaFoldDB" id="A0A380K6Y9"/>
<sequence length="47" mass="5162">MMSRYWVTFLSAAIFMGYGLLAGKVVFLILGLVFAVIGIADYVTSKK</sequence>
<dbReference type="Proteomes" id="UP000254924">
    <property type="component" value="Unassembled WGS sequence"/>
</dbReference>
<accession>A0A380K6Y9</accession>
<evidence type="ECO:0000256" key="1">
    <source>
        <dbReference type="SAM" id="Phobius"/>
    </source>
</evidence>
<gene>
    <name evidence="2" type="ORF">NCTC12224_00872</name>
</gene>
<proteinExistence type="predicted"/>
<feature type="transmembrane region" description="Helical" evidence="1">
    <location>
        <begin position="6"/>
        <end position="39"/>
    </location>
</feature>
<name>A0A380K6Y9_9STRE</name>
<evidence type="ECO:0000313" key="3">
    <source>
        <dbReference type="Proteomes" id="UP000254924"/>
    </source>
</evidence>
<dbReference type="EMBL" id="UHFN01000007">
    <property type="protein sequence ID" value="SUN60429.1"/>
    <property type="molecule type" value="Genomic_DNA"/>
</dbReference>
<keyword evidence="1" id="KW-1133">Transmembrane helix</keyword>
<protein>
    <submittedName>
        <fullName evidence="2">Membrane protein</fullName>
    </submittedName>
</protein>
<reference evidence="2 3" key="1">
    <citation type="submission" date="2018-06" db="EMBL/GenBank/DDBJ databases">
        <authorList>
            <consortium name="Pathogen Informatics"/>
            <person name="Doyle S."/>
        </authorList>
    </citation>
    <scope>NUCLEOTIDE SEQUENCE [LARGE SCALE GENOMIC DNA]</scope>
    <source>
        <strain evidence="2 3">NCTC12224</strain>
    </source>
</reference>
<organism evidence="2 3">
    <name type="scientific">Streptococcus hyointestinalis</name>
    <dbReference type="NCBI Taxonomy" id="1337"/>
    <lineage>
        <taxon>Bacteria</taxon>
        <taxon>Bacillati</taxon>
        <taxon>Bacillota</taxon>
        <taxon>Bacilli</taxon>
        <taxon>Lactobacillales</taxon>
        <taxon>Streptococcaceae</taxon>
        <taxon>Streptococcus</taxon>
    </lineage>
</organism>